<evidence type="ECO:0000313" key="2">
    <source>
        <dbReference type="EMBL" id="MBW0145761.1"/>
    </source>
</evidence>
<keyword evidence="3" id="KW-1185">Reference proteome</keyword>
<dbReference type="InterPro" id="IPR021279">
    <property type="entry name" value="DUF2721"/>
</dbReference>
<dbReference type="Proteomes" id="UP000698028">
    <property type="component" value="Unassembled WGS sequence"/>
</dbReference>
<accession>A0ABS6V849</accession>
<dbReference type="RefSeq" id="WP_218633642.1">
    <property type="nucleotide sequence ID" value="NZ_JAHVAH010000001.1"/>
</dbReference>
<name>A0ABS6V849_9SPHN</name>
<sequence length="157" mass="17026">MASPFLPSLAQVAATVELAVAPVFLLAGIGAFLNVCTGRLARIVDRARGLEPRVLASRGSEHDRLRDEARLLDRRMRVCNRAIFLAVLGAVLISLLVILLFVAALSDLDLGTWVALLFIAAMLATGLSFATFLVETRLATAAIRVSEEVLFHEDQRD</sequence>
<keyword evidence="1" id="KW-1133">Transmembrane helix</keyword>
<feature type="transmembrane region" description="Helical" evidence="1">
    <location>
        <begin position="110"/>
        <end position="134"/>
    </location>
</feature>
<comment type="caution">
    <text evidence="2">The sequence shown here is derived from an EMBL/GenBank/DDBJ whole genome shotgun (WGS) entry which is preliminary data.</text>
</comment>
<organism evidence="2 3">
    <name type="scientific">Sphingomicrobium clamense</name>
    <dbReference type="NCBI Taxonomy" id="2851013"/>
    <lineage>
        <taxon>Bacteria</taxon>
        <taxon>Pseudomonadati</taxon>
        <taxon>Pseudomonadota</taxon>
        <taxon>Alphaproteobacteria</taxon>
        <taxon>Sphingomonadales</taxon>
        <taxon>Sphingomonadaceae</taxon>
        <taxon>Sphingomicrobium</taxon>
    </lineage>
</organism>
<reference evidence="2 3" key="1">
    <citation type="submission" date="2021-07" db="EMBL/GenBank/DDBJ databases">
        <title>The draft genome sequence of Sphingomicrobium sp. B8.</title>
        <authorList>
            <person name="Mu L."/>
        </authorList>
    </citation>
    <scope>NUCLEOTIDE SEQUENCE [LARGE SCALE GENOMIC DNA]</scope>
    <source>
        <strain evidence="2 3">B8</strain>
    </source>
</reference>
<feature type="transmembrane region" description="Helical" evidence="1">
    <location>
        <begin position="82"/>
        <end position="104"/>
    </location>
</feature>
<proteinExistence type="predicted"/>
<evidence type="ECO:0000256" key="1">
    <source>
        <dbReference type="SAM" id="Phobius"/>
    </source>
</evidence>
<gene>
    <name evidence="2" type="ORF">KTQ36_10710</name>
</gene>
<evidence type="ECO:0000313" key="3">
    <source>
        <dbReference type="Proteomes" id="UP000698028"/>
    </source>
</evidence>
<keyword evidence="1" id="KW-0472">Membrane</keyword>
<keyword evidence="1" id="KW-0812">Transmembrane</keyword>
<dbReference type="EMBL" id="JAHVAH010000001">
    <property type="protein sequence ID" value="MBW0145761.1"/>
    <property type="molecule type" value="Genomic_DNA"/>
</dbReference>
<protein>
    <submittedName>
        <fullName evidence="2">DUF2721 domain-containing protein</fullName>
    </submittedName>
</protein>
<dbReference type="Pfam" id="PF11026">
    <property type="entry name" value="DUF2721"/>
    <property type="match status" value="1"/>
</dbReference>
<feature type="transmembrane region" description="Helical" evidence="1">
    <location>
        <begin position="12"/>
        <end position="36"/>
    </location>
</feature>